<evidence type="ECO:0000313" key="5">
    <source>
        <dbReference type="EMBL" id="GER44223.1"/>
    </source>
</evidence>
<evidence type="ECO:0000256" key="1">
    <source>
        <dbReference type="ARBA" id="ARBA00022692"/>
    </source>
</evidence>
<feature type="transmembrane region" description="Helical" evidence="4">
    <location>
        <begin position="25"/>
        <end position="42"/>
    </location>
</feature>
<evidence type="ECO:0000256" key="2">
    <source>
        <dbReference type="ARBA" id="ARBA00022989"/>
    </source>
</evidence>
<gene>
    <name evidence="5" type="ORF">STAS_21107</name>
</gene>
<sequence>MLCRISRCLQSCAFNIGVSKVVYPVYRNIIALLLLGPFTYFIEKSLTFSLLAQIAANQGFYILGTSPTFASAMQNSMPATIFIMASALRLEQVNIARIDGLAKILGTPESVEGATIITLYKGPSILNKASETSNSFEEGVVMPSNKVQNWTWGCIFLQGSYSEEVSSKALTNIIHIIFWLNPVPGSFLRKEPKALANPIWGRDTNNLICWSNIFRSSNISTVKAINLSKN</sequence>
<proteinExistence type="predicted"/>
<name>A0A5A7QFY1_STRAF</name>
<keyword evidence="1 4" id="KW-0812">Transmembrane</keyword>
<dbReference type="Proteomes" id="UP000325081">
    <property type="component" value="Unassembled WGS sequence"/>
</dbReference>
<dbReference type="PANTHER" id="PTHR31218">
    <property type="entry name" value="WAT1-RELATED PROTEIN"/>
    <property type="match status" value="1"/>
</dbReference>
<evidence type="ECO:0000313" key="6">
    <source>
        <dbReference type="Proteomes" id="UP000325081"/>
    </source>
</evidence>
<organism evidence="5 6">
    <name type="scientific">Striga asiatica</name>
    <name type="common">Asiatic witchweed</name>
    <name type="synonym">Buchnera asiatica</name>
    <dbReference type="NCBI Taxonomy" id="4170"/>
    <lineage>
        <taxon>Eukaryota</taxon>
        <taxon>Viridiplantae</taxon>
        <taxon>Streptophyta</taxon>
        <taxon>Embryophyta</taxon>
        <taxon>Tracheophyta</taxon>
        <taxon>Spermatophyta</taxon>
        <taxon>Magnoliopsida</taxon>
        <taxon>eudicotyledons</taxon>
        <taxon>Gunneridae</taxon>
        <taxon>Pentapetalae</taxon>
        <taxon>asterids</taxon>
        <taxon>lamiids</taxon>
        <taxon>Lamiales</taxon>
        <taxon>Orobanchaceae</taxon>
        <taxon>Buchnereae</taxon>
        <taxon>Striga</taxon>
    </lineage>
</organism>
<evidence type="ECO:0000256" key="4">
    <source>
        <dbReference type="SAM" id="Phobius"/>
    </source>
</evidence>
<reference evidence="6" key="1">
    <citation type="journal article" date="2019" name="Curr. Biol.">
        <title>Genome Sequence of Striga asiatica Provides Insight into the Evolution of Plant Parasitism.</title>
        <authorList>
            <person name="Yoshida S."/>
            <person name="Kim S."/>
            <person name="Wafula E.K."/>
            <person name="Tanskanen J."/>
            <person name="Kim Y.M."/>
            <person name="Honaas L."/>
            <person name="Yang Z."/>
            <person name="Spallek T."/>
            <person name="Conn C.E."/>
            <person name="Ichihashi Y."/>
            <person name="Cheong K."/>
            <person name="Cui S."/>
            <person name="Der J.P."/>
            <person name="Gundlach H."/>
            <person name="Jiao Y."/>
            <person name="Hori C."/>
            <person name="Ishida J.K."/>
            <person name="Kasahara H."/>
            <person name="Kiba T."/>
            <person name="Kim M.S."/>
            <person name="Koo N."/>
            <person name="Laohavisit A."/>
            <person name="Lee Y.H."/>
            <person name="Lumba S."/>
            <person name="McCourt P."/>
            <person name="Mortimer J.C."/>
            <person name="Mutuku J.M."/>
            <person name="Nomura T."/>
            <person name="Sasaki-Sekimoto Y."/>
            <person name="Seto Y."/>
            <person name="Wang Y."/>
            <person name="Wakatake T."/>
            <person name="Sakakibara H."/>
            <person name="Demura T."/>
            <person name="Yamaguchi S."/>
            <person name="Yoneyama K."/>
            <person name="Manabe R.I."/>
            <person name="Nelson D.C."/>
            <person name="Schulman A.H."/>
            <person name="Timko M.P."/>
            <person name="dePamphilis C.W."/>
            <person name="Choi D."/>
            <person name="Shirasu K."/>
        </authorList>
    </citation>
    <scope>NUCLEOTIDE SEQUENCE [LARGE SCALE GENOMIC DNA]</scope>
    <source>
        <strain evidence="6">cv. UVA1</strain>
    </source>
</reference>
<keyword evidence="6" id="KW-1185">Reference proteome</keyword>
<protein>
    <submittedName>
        <fullName evidence="5">Nodulin MtN21 /EamA-like transporter family protein</fullName>
    </submittedName>
</protein>
<dbReference type="InterPro" id="IPR030184">
    <property type="entry name" value="WAT1-related"/>
</dbReference>
<comment type="caution">
    <text evidence="5">The sequence shown here is derived from an EMBL/GenBank/DDBJ whole genome shotgun (WGS) entry which is preliminary data.</text>
</comment>
<dbReference type="OrthoDB" id="1728340at2759"/>
<accession>A0A5A7QFY1</accession>
<dbReference type="GO" id="GO:0016020">
    <property type="term" value="C:membrane"/>
    <property type="evidence" value="ECO:0007669"/>
    <property type="project" value="InterPro"/>
</dbReference>
<keyword evidence="2 4" id="KW-1133">Transmembrane helix</keyword>
<dbReference type="AlphaFoldDB" id="A0A5A7QFY1"/>
<keyword evidence="3 4" id="KW-0472">Membrane</keyword>
<evidence type="ECO:0000256" key="3">
    <source>
        <dbReference type="ARBA" id="ARBA00023136"/>
    </source>
</evidence>
<dbReference type="GO" id="GO:0022857">
    <property type="term" value="F:transmembrane transporter activity"/>
    <property type="evidence" value="ECO:0007669"/>
    <property type="project" value="InterPro"/>
</dbReference>
<dbReference type="EMBL" id="BKCP01006848">
    <property type="protein sequence ID" value="GER44223.1"/>
    <property type="molecule type" value="Genomic_DNA"/>
</dbReference>